<dbReference type="InterPro" id="IPR013106">
    <property type="entry name" value="Ig_V-set"/>
</dbReference>
<feature type="chain" id="PRO_5043417153" description="Immunoglobulin domain-containing protein" evidence="6">
    <location>
        <begin position="19"/>
        <end position="457"/>
    </location>
</feature>
<feature type="signal peptide" evidence="6">
    <location>
        <begin position="1"/>
        <end position="18"/>
    </location>
</feature>
<protein>
    <recommendedName>
        <fullName evidence="7">Immunoglobulin domain-containing protein</fullName>
    </recommendedName>
</protein>
<comment type="caution">
    <text evidence="8">The sequence shown here is derived from an EMBL/GenBank/DDBJ whole genome shotgun (WGS) entry which is preliminary data.</text>
</comment>
<dbReference type="InterPro" id="IPR050671">
    <property type="entry name" value="CD300_family_receptors"/>
</dbReference>
<evidence type="ECO:0000259" key="7">
    <source>
        <dbReference type="SMART" id="SM00409"/>
    </source>
</evidence>
<keyword evidence="3 5" id="KW-0472">Membrane</keyword>
<dbReference type="Gene3D" id="2.60.40.10">
    <property type="entry name" value="Immunoglobulins"/>
    <property type="match status" value="3"/>
</dbReference>
<keyword evidence="5" id="KW-1133">Transmembrane helix</keyword>
<feature type="region of interest" description="Disordered" evidence="4">
    <location>
        <begin position="418"/>
        <end position="446"/>
    </location>
</feature>
<keyword evidence="6" id="KW-0732">Signal</keyword>
<evidence type="ECO:0000313" key="8">
    <source>
        <dbReference type="EMBL" id="KAG5278162.1"/>
    </source>
</evidence>
<dbReference type="GO" id="GO:0005886">
    <property type="term" value="C:plasma membrane"/>
    <property type="evidence" value="ECO:0007669"/>
    <property type="project" value="TreeGrafter"/>
</dbReference>
<dbReference type="SUPFAM" id="SSF48726">
    <property type="entry name" value="Immunoglobulin"/>
    <property type="match status" value="3"/>
</dbReference>
<sequence length="457" mass="51194">MILLLLSIFLLISAWCEAVLRAGILGGIKNIYCPYQPQFSMVPKHLCHKQTDTNSYIIASTDRVANPQGRFFIYDDQQRRVVTVTITQVSDSDTREYWCGVFDSTGKFVFFEKVDFWAMPLTGHIGGEAVIRFLYGPGYEQKTKYLSRPGTKTSRLIHTQRGHTRADNDKFSLYDNTMARTLTATIRGLQAEDSGKYVFGMENAGRYVEWPLAVKGLTVVSYYEGRSVDISCKYPRTSKKRSKHFCRGKDPVECLEQGLSGDGRLTLKDLVADQVFIVTISDLTAEDAGIYWCVEFTDKGPEFTSAIQLTVKKFSPQTDSGSDSPQTPSGSDTNSAIWVLVPVVVLLLLGIGLLVVVKYKKTSEREHYNIHLINFSAMEWLLKNGTASTSTDDQMDTNTAGNAQETVYYANNEVQARVRTQANPPTPPGRVNRPDSDDVYQNSDRVEDIPPYLTVIP</sequence>
<proteinExistence type="predicted"/>
<evidence type="ECO:0000256" key="2">
    <source>
        <dbReference type="ARBA" id="ARBA00022692"/>
    </source>
</evidence>
<name>A0AAV6GW81_9TELE</name>
<dbReference type="PANTHER" id="PTHR11860">
    <property type="entry name" value="POLYMERIC-IMMUNOGLOBULIN RECEPTOR"/>
    <property type="match status" value="1"/>
</dbReference>
<evidence type="ECO:0000256" key="3">
    <source>
        <dbReference type="ARBA" id="ARBA00023136"/>
    </source>
</evidence>
<accession>A0AAV6GW81</accession>
<evidence type="ECO:0000313" key="9">
    <source>
        <dbReference type="Proteomes" id="UP000823561"/>
    </source>
</evidence>
<evidence type="ECO:0000256" key="4">
    <source>
        <dbReference type="SAM" id="MobiDB-lite"/>
    </source>
</evidence>
<dbReference type="EMBL" id="JADWDJ010000007">
    <property type="protein sequence ID" value="KAG5278162.1"/>
    <property type="molecule type" value="Genomic_DNA"/>
</dbReference>
<dbReference type="InterPro" id="IPR013783">
    <property type="entry name" value="Ig-like_fold"/>
</dbReference>
<dbReference type="AlphaFoldDB" id="A0AAV6GW81"/>
<gene>
    <name evidence="8" type="ORF">AALO_G00095880</name>
</gene>
<evidence type="ECO:0000256" key="6">
    <source>
        <dbReference type="SAM" id="SignalP"/>
    </source>
</evidence>
<dbReference type="Proteomes" id="UP000823561">
    <property type="component" value="Chromosome 7"/>
</dbReference>
<organism evidence="8 9">
    <name type="scientific">Alosa alosa</name>
    <name type="common">allis shad</name>
    <dbReference type="NCBI Taxonomy" id="278164"/>
    <lineage>
        <taxon>Eukaryota</taxon>
        <taxon>Metazoa</taxon>
        <taxon>Chordata</taxon>
        <taxon>Craniata</taxon>
        <taxon>Vertebrata</taxon>
        <taxon>Euteleostomi</taxon>
        <taxon>Actinopterygii</taxon>
        <taxon>Neopterygii</taxon>
        <taxon>Teleostei</taxon>
        <taxon>Clupei</taxon>
        <taxon>Clupeiformes</taxon>
        <taxon>Clupeoidei</taxon>
        <taxon>Clupeidae</taxon>
        <taxon>Alosa</taxon>
    </lineage>
</organism>
<dbReference type="GO" id="GO:0004888">
    <property type="term" value="F:transmembrane signaling receptor activity"/>
    <property type="evidence" value="ECO:0007669"/>
    <property type="project" value="TreeGrafter"/>
</dbReference>
<keyword evidence="2 5" id="KW-0812">Transmembrane</keyword>
<dbReference type="InterPro" id="IPR003599">
    <property type="entry name" value="Ig_sub"/>
</dbReference>
<dbReference type="SMART" id="SM00409">
    <property type="entry name" value="IG"/>
    <property type="match status" value="1"/>
</dbReference>
<comment type="subcellular location">
    <subcellularLocation>
        <location evidence="1">Membrane</location>
    </subcellularLocation>
</comment>
<dbReference type="InterPro" id="IPR036179">
    <property type="entry name" value="Ig-like_dom_sf"/>
</dbReference>
<feature type="transmembrane region" description="Helical" evidence="5">
    <location>
        <begin position="336"/>
        <end position="357"/>
    </location>
</feature>
<evidence type="ECO:0000256" key="1">
    <source>
        <dbReference type="ARBA" id="ARBA00004370"/>
    </source>
</evidence>
<reference evidence="8" key="1">
    <citation type="submission" date="2020-10" db="EMBL/GenBank/DDBJ databases">
        <title>Chromosome-scale genome assembly of the Allis shad, Alosa alosa.</title>
        <authorList>
            <person name="Margot Z."/>
            <person name="Christophe K."/>
            <person name="Cabau C."/>
            <person name="Louis A."/>
            <person name="Berthelot C."/>
            <person name="Parey E."/>
            <person name="Roest Crollius H."/>
            <person name="Montfort J."/>
            <person name="Robinson-Rechavi M."/>
            <person name="Bucao C."/>
            <person name="Bouchez O."/>
            <person name="Gislard M."/>
            <person name="Lluch J."/>
            <person name="Milhes M."/>
            <person name="Lampietro C."/>
            <person name="Lopez Roques C."/>
            <person name="Donnadieu C."/>
            <person name="Braasch I."/>
            <person name="Desvignes T."/>
            <person name="Postlethwait J."/>
            <person name="Bobe J."/>
            <person name="Guiguen Y."/>
        </authorList>
    </citation>
    <scope>NUCLEOTIDE SEQUENCE</scope>
    <source>
        <strain evidence="8">M-15738</strain>
        <tissue evidence="8">Blood</tissue>
    </source>
</reference>
<keyword evidence="9" id="KW-1185">Reference proteome</keyword>
<feature type="domain" description="Immunoglobulin" evidence="7">
    <location>
        <begin position="217"/>
        <end position="312"/>
    </location>
</feature>
<dbReference type="Pfam" id="PF07686">
    <property type="entry name" value="V-set"/>
    <property type="match status" value="1"/>
</dbReference>
<dbReference type="PANTHER" id="PTHR11860:SF118">
    <property type="entry name" value="CMRF35-LIKE MOLECULE 3-RELATED"/>
    <property type="match status" value="1"/>
</dbReference>
<evidence type="ECO:0000256" key="5">
    <source>
        <dbReference type="SAM" id="Phobius"/>
    </source>
</evidence>